<dbReference type="SMART" id="SM00387">
    <property type="entry name" value="HATPase_c"/>
    <property type="match status" value="1"/>
</dbReference>
<dbReference type="Proteomes" id="UP001165986">
    <property type="component" value="Unassembled WGS sequence"/>
</dbReference>
<keyword evidence="10" id="KW-0902">Two-component regulatory system</keyword>
<dbReference type="GO" id="GO:0000155">
    <property type="term" value="F:phosphorelay sensor kinase activity"/>
    <property type="evidence" value="ECO:0007669"/>
    <property type="project" value="InterPro"/>
</dbReference>
<dbReference type="Pfam" id="PF00672">
    <property type="entry name" value="HAMP"/>
    <property type="match status" value="1"/>
</dbReference>
<dbReference type="Gene3D" id="3.30.565.10">
    <property type="entry name" value="Histidine kinase-like ATPase, C-terminal domain"/>
    <property type="match status" value="1"/>
</dbReference>
<proteinExistence type="predicted"/>
<dbReference type="InterPro" id="IPR003018">
    <property type="entry name" value="GAF"/>
</dbReference>
<keyword evidence="8" id="KW-0418">Kinase</keyword>
<evidence type="ECO:0000256" key="7">
    <source>
        <dbReference type="ARBA" id="ARBA00022741"/>
    </source>
</evidence>
<evidence type="ECO:0000256" key="11">
    <source>
        <dbReference type="ARBA" id="ARBA00023136"/>
    </source>
</evidence>
<dbReference type="PANTHER" id="PTHR43047:SF63">
    <property type="entry name" value="HISTIDINE KINASE"/>
    <property type="match status" value="1"/>
</dbReference>
<dbReference type="GO" id="GO:0005886">
    <property type="term" value="C:plasma membrane"/>
    <property type="evidence" value="ECO:0007669"/>
    <property type="project" value="UniProtKB-SubCell"/>
</dbReference>
<gene>
    <name evidence="15" type="ORF">FNW02_21585</name>
</gene>
<dbReference type="AlphaFoldDB" id="A0AA40VSN6"/>
<dbReference type="PROSITE" id="PS50885">
    <property type="entry name" value="HAMP"/>
    <property type="match status" value="1"/>
</dbReference>
<evidence type="ECO:0000256" key="4">
    <source>
        <dbReference type="ARBA" id="ARBA00022475"/>
    </source>
</evidence>
<comment type="caution">
    <text evidence="15">The sequence shown here is derived from an EMBL/GenBank/DDBJ whole genome shotgun (WGS) entry which is preliminary data.</text>
</comment>
<dbReference type="EC" id="2.7.13.3" evidence="3"/>
<evidence type="ECO:0000313" key="15">
    <source>
        <dbReference type="EMBL" id="MBD6618344.1"/>
    </source>
</evidence>
<evidence type="ECO:0000256" key="12">
    <source>
        <dbReference type="SAM" id="Phobius"/>
    </source>
</evidence>
<dbReference type="SUPFAM" id="SSF47384">
    <property type="entry name" value="Homodimeric domain of signal transducing histidine kinase"/>
    <property type="match status" value="1"/>
</dbReference>
<dbReference type="Pfam" id="PF02518">
    <property type="entry name" value="HATPase_c"/>
    <property type="match status" value="1"/>
</dbReference>
<dbReference type="SUPFAM" id="SSF55874">
    <property type="entry name" value="ATPase domain of HSP90 chaperone/DNA topoisomerase II/histidine kinase"/>
    <property type="match status" value="1"/>
</dbReference>
<dbReference type="GO" id="GO:0009927">
    <property type="term" value="F:histidine phosphotransfer kinase activity"/>
    <property type="evidence" value="ECO:0007669"/>
    <property type="project" value="TreeGrafter"/>
</dbReference>
<dbReference type="CDD" id="cd16922">
    <property type="entry name" value="HATPase_EvgS-ArcB-TorS-like"/>
    <property type="match status" value="1"/>
</dbReference>
<dbReference type="InterPro" id="IPR029016">
    <property type="entry name" value="GAF-like_dom_sf"/>
</dbReference>
<keyword evidence="12" id="KW-1133">Transmembrane helix</keyword>
<keyword evidence="4" id="KW-1003">Cell membrane</keyword>
<keyword evidence="6" id="KW-0808">Transferase</keyword>
<reference evidence="15" key="1">
    <citation type="submission" date="2019-07" db="EMBL/GenBank/DDBJ databases">
        <title>Toxilogical consequences of a new and cryptic species of cyanobacteria (Komarekiella delphini-convector) recovered from the epidermis of a bottlenose dolphin and 1500 ft. in the air.</title>
        <authorList>
            <person name="Brown A.O."/>
            <person name="Dvorak P."/>
            <person name="Villanueva C.D."/>
            <person name="Foss A.J."/>
            <person name="Garvey A.D."/>
            <person name="Gibson Q.A."/>
            <person name="Johansen J.R."/>
            <person name="Casamatta D.A."/>
        </authorList>
    </citation>
    <scope>NUCLEOTIDE SEQUENCE</scope>
    <source>
        <strain evidence="15">SJRDD-AB1</strain>
    </source>
</reference>
<evidence type="ECO:0000259" key="14">
    <source>
        <dbReference type="PROSITE" id="PS50885"/>
    </source>
</evidence>
<dbReference type="InterPro" id="IPR004358">
    <property type="entry name" value="Sig_transdc_His_kin-like_C"/>
</dbReference>
<evidence type="ECO:0000256" key="5">
    <source>
        <dbReference type="ARBA" id="ARBA00022553"/>
    </source>
</evidence>
<evidence type="ECO:0000256" key="8">
    <source>
        <dbReference type="ARBA" id="ARBA00022777"/>
    </source>
</evidence>
<name>A0AA40VSN6_9NOST</name>
<feature type="transmembrane region" description="Helical" evidence="12">
    <location>
        <begin position="55"/>
        <end position="78"/>
    </location>
</feature>
<dbReference type="GO" id="GO:0005524">
    <property type="term" value="F:ATP binding"/>
    <property type="evidence" value="ECO:0007669"/>
    <property type="project" value="UniProtKB-KW"/>
</dbReference>
<evidence type="ECO:0000256" key="1">
    <source>
        <dbReference type="ARBA" id="ARBA00000085"/>
    </source>
</evidence>
<evidence type="ECO:0000256" key="3">
    <source>
        <dbReference type="ARBA" id="ARBA00012438"/>
    </source>
</evidence>
<dbReference type="InterPro" id="IPR036097">
    <property type="entry name" value="HisK_dim/P_sf"/>
</dbReference>
<accession>A0AA40VSN6</accession>
<evidence type="ECO:0000256" key="2">
    <source>
        <dbReference type="ARBA" id="ARBA00004236"/>
    </source>
</evidence>
<keyword evidence="7" id="KW-0547">Nucleotide-binding</keyword>
<dbReference type="FunFam" id="3.30.565.10:FF:000023">
    <property type="entry name" value="PAS domain-containing sensor histidine kinase"/>
    <property type="match status" value="1"/>
</dbReference>
<dbReference type="SMART" id="SM00065">
    <property type="entry name" value="GAF"/>
    <property type="match status" value="1"/>
</dbReference>
<dbReference type="Gene3D" id="3.30.450.40">
    <property type="match status" value="1"/>
</dbReference>
<evidence type="ECO:0000313" key="16">
    <source>
        <dbReference type="Proteomes" id="UP001165986"/>
    </source>
</evidence>
<dbReference type="InterPro" id="IPR003594">
    <property type="entry name" value="HATPase_dom"/>
</dbReference>
<dbReference type="SUPFAM" id="SSF55781">
    <property type="entry name" value="GAF domain-like"/>
    <property type="match status" value="1"/>
</dbReference>
<dbReference type="PROSITE" id="PS50109">
    <property type="entry name" value="HIS_KIN"/>
    <property type="match status" value="1"/>
</dbReference>
<protein>
    <recommendedName>
        <fullName evidence="3">histidine kinase</fullName>
        <ecNumber evidence="3">2.7.13.3</ecNumber>
    </recommendedName>
</protein>
<dbReference type="InterPro" id="IPR036890">
    <property type="entry name" value="HATPase_C_sf"/>
</dbReference>
<dbReference type="CDD" id="cd06225">
    <property type="entry name" value="HAMP"/>
    <property type="match status" value="1"/>
</dbReference>
<dbReference type="Pfam" id="PF00512">
    <property type="entry name" value="HisKA"/>
    <property type="match status" value="1"/>
</dbReference>
<keyword evidence="16" id="KW-1185">Reference proteome</keyword>
<comment type="subcellular location">
    <subcellularLocation>
        <location evidence="2">Cell membrane</location>
    </subcellularLocation>
</comment>
<dbReference type="Pfam" id="PF01590">
    <property type="entry name" value="GAF"/>
    <property type="match status" value="1"/>
</dbReference>
<dbReference type="CDD" id="cd00082">
    <property type="entry name" value="HisKA"/>
    <property type="match status" value="1"/>
</dbReference>
<dbReference type="RefSeq" id="WP_191759552.1">
    <property type="nucleotide sequence ID" value="NZ_VJXY01000025.1"/>
</dbReference>
<dbReference type="InterPro" id="IPR003660">
    <property type="entry name" value="HAMP_dom"/>
</dbReference>
<feature type="transmembrane region" description="Helical" evidence="12">
    <location>
        <begin position="20"/>
        <end position="43"/>
    </location>
</feature>
<keyword evidence="12" id="KW-0812">Transmembrane</keyword>
<dbReference type="EMBL" id="VJXY01000025">
    <property type="protein sequence ID" value="MBD6618344.1"/>
    <property type="molecule type" value="Genomic_DNA"/>
</dbReference>
<feature type="domain" description="HAMP" evidence="14">
    <location>
        <begin position="75"/>
        <end position="134"/>
    </location>
</feature>
<dbReference type="InterPro" id="IPR005467">
    <property type="entry name" value="His_kinase_dom"/>
</dbReference>
<feature type="domain" description="Histidine kinase" evidence="13">
    <location>
        <begin position="358"/>
        <end position="579"/>
    </location>
</feature>
<evidence type="ECO:0000256" key="6">
    <source>
        <dbReference type="ARBA" id="ARBA00022679"/>
    </source>
</evidence>
<evidence type="ECO:0000256" key="9">
    <source>
        <dbReference type="ARBA" id="ARBA00022840"/>
    </source>
</evidence>
<comment type="catalytic activity">
    <reaction evidence="1">
        <text>ATP + protein L-histidine = ADP + protein N-phospho-L-histidine.</text>
        <dbReference type="EC" id="2.7.13.3"/>
    </reaction>
</comment>
<dbReference type="PANTHER" id="PTHR43047">
    <property type="entry name" value="TWO-COMPONENT HISTIDINE PROTEIN KINASE"/>
    <property type="match status" value="1"/>
</dbReference>
<dbReference type="SMART" id="SM00304">
    <property type="entry name" value="HAMP"/>
    <property type="match status" value="1"/>
</dbReference>
<sequence length="585" mass="64982">MIQKPGQSWLSSLVKGVPLSRVLVVPFLLQISLTVGLTIYLSLYNGQIDRNTQTIIWFCLAAFGLSALLGIITARWIAQLIIGLNTAAKTLANGTTSADFINAEDSVIVQGIDELEGLAGSFNQMVQQLRESFATVATAREDLELRTQELQQEIQQRIQNERRLGQHSRALAELANHRAVSDGNWETAFKVITETAANALEVERVSVWVYNGDRTKLQCVNLYERSKQRFTAGMELKRVDYPIYFKALATACTIIVTDTRNDLRVKELRANLLEPQNIVSLIATPIWVGGEVVGMVFHEQVGTPRQWELIEQNFVGSIADFVVLTLEICDRIRAESALREAKEVAEVANRAKNTFLANISHELQTPLNSILAIAAALQNEVSGPLKEEQHQSLNTLELNAKQLLQLINNILDFAKIESGKIELQLAPTSIQELCDSSLSFVKQQAFKKNIRLSSQVPEGLEPIQVDEYRIRQMLVNLLNNAVKFTLDNGEIWIEVQPNSTNEYIFISVVDTGIGISSDDLSKLFQPFVHIDNAYTRRQAGTGLGLAMVQRIVQLHGGSVHAESALGRGSRFTVKLPWSRGLGIGD</sequence>
<keyword evidence="9" id="KW-0067">ATP-binding</keyword>
<dbReference type="InterPro" id="IPR003661">
    <property type="entry name" value="HisK_dim/P_dom"/>
</dbReference>
<evidence type="ECO:0000256" key="10">
    <source>
        <dbReference type="ARBA" id="ARBA00023012"/>
    </source>
</evidence>
<dbReference type="Gene3D" id="1.10.287.130">
    <property type="match status" value="1"/>
</dbReference>
<keyword evidence="5" id="KW-0597">Phosphoprotein</keyword>
<dbReference type="Gene3D" id="6.10.340.10">
    <property type="match status" value="1"/>
</dbReference>
<evidence type="ECO:0000259" key="13">
    <source>
        <dbReference type="PROSITE" id="PS50109"/>
    </source>
</evidence>
<keyword evidence="11 12" id="KW-0472">Membrane</keyword>
<dbReference type="SMART" id="SM00388">
    <property type="entry name" value="HisKA"/>
    <property type="match status" value="1"/>
</dbReference>
<organism evidence="15 16">
    <name type="scientific">Komarekiella delphini-convector SJRDD-AB1</name>
    <dbReference type="NCBI Taxonomy" id="2593771"/>
    <lineage>
        <taxon>Bacteria</taxon>
        <taxon>Bacillati</taxon>
        <taxon>Cyanobacteriota</taxon>
        <taxon>Cyanophyceae</taxon>
        <taxon>Nostocales</taxon>
        <taxon>Nostocaceae</taxon>
        <taxon>Komarekiella</taxon>
        <taxon>Komarekiella delphini-convector</taxon>
    </lineage>
</organism>
<dbReference type="PRINTS" id="PR00344">
    <property type="entry name" value="BCTRLSENSOR"/>
</dbReference>